<comment type="pathway">
    <text evidence="1 12">Glycan metabolism; pectin degradation; 2-dehydro-3-deoxy-D-gluconate from pectin: step 1/5.</text>
</comment>
<organism evidence="15 16">
    <name type="scientific">Zostera marina</name>
    <name type="common">Eelgrass</name>
    <dbReference type="NCBI Taxonomy" id="29655"/>
    <lineage>
        <taxon>Eukaryota</taxon>
        <taxon>Viridiplantae</taxon>
        <taxon>Streptophyta</taxon>
        <taxon>Embryophyta</taxon>
        <taxon>Tracheophyta</taxon>
        <taxon>Spermatophyta</taxon>
        <taxon>Magnoliopsida</taxon>
        <taxon>Liliopsida</taxon>
        <taxon>Zosteraceae</taxon>
        <taxon>Zostera</taxon>
    </lineage>
</organism>
<dbReference type="PANTHER" id="PTHR31707">
    <property type="entry name" value="PECTINESTERASE"/>
    <property type="match status" value="1"/>
</dbReference>
<dbReference type="NCBIfam" id="TIGR01614">
    <property type="entry name" value="PME_inhib"/>
    <property type="match status" value="1"/>
</dbReference>
<keyword evidence="13" id="KW-0472">Membrane</keyword>
<keyword evidence="12" id="KW-0961">Cell wall biogenesis/degradation</keyword>
<evidence type="ECO:0000256" key="6">
    <source>
        <dbReference type="ARBA" id="ARBA00023085"/>
    </source>
</evidence>
<sequence length="602" mass="65927">MQNSNGYGQVNGGQKKQPVTMVIVSSLVLVAMVVAVAVGVSHYQKDNNNSGEPNKEPPNTSIKAIQSICQPTDYKETCEKSITSAAGSNTTDPKKLVGISFKVAMEHIHNVLAESKTMEELQKDPRNKKALEVCQETLEYSIDDLQRSLEKVDSFDLKKINTFIEDLRVWLSASSTFQETCLDAFENTTGDAGAKMKKAMNTTAELTENALAIVDGVSSILGNLQIPGLTGGRKLLGSMSLDPQDGVPSWLTDGKRKLLVDPNIKPDITVAQDGSGDFKTINEAVQRIPLSNATQFIVYIKKGIYKERVEISKKMINVMFVGDGQTATVITGNLNFIDGTPTFKTCTLAVVGNGFIGKDIGIENSAGAEKHQAVALRVQSDNSVFYRCQMDGYQDTLYCHSHRQFYRECTISGTIDYVFGNSETVLQKCIFSSRKPLSNQRNIVTAQGRKGPREPTALVLQDCSFVADPGLEPFKKQNPTFLGRPWKEFSRTIIMQCQIGDVIDPIGWLPWFGDFGLNTCYYAEYDNRGMGSVLTERATWRGIKTNGFGYDAAEQYTVENYLEGNDWLKTTGVPYFPGMLPVAHSAPANSGPVAGVVGPAGK</sequence>
<dbReference type="STRING" id="29655.A0A0K9NY36"/>
<evidence type="ECO:0000256" key="11">
    <source>
        <dbReference type="PROSITE-ProRule" id="PRU10040"/>
    </source>
</evidence>
<keyword evidence="16" id="KW-1185">Reference proteome</keyword>
<evidence type="ECO:0000256" key="8">
    <source>
        <dbReference type="ARBA" id="ARBA00023180"/>
    </source>
</evidence>
<dbReference type="OrthoDB" id="2019149at2759"/>
<evidence type="ECO:0000256" key="10">
    <source>
        <dbReference type="ARBA" id="ARBA00057335"/>
    </source>
</evidence>
<evidence type="ECO:0000256" key="3">
    <source>
        <dbReference type="ARBA" id="ARBA00007786"/>
    </source>
</evidence>
<feature type="domain" description="Pectinesterase inhibitor" evidence="14">
    <location>
        <begin position="60"/>
        <end position="213"/>
    </location>
</feature>
<keyword evidence="13" id="KW-0812">Transmembrane</keyword>
<dbReference type="SUPFAM" id="SSF51126">
    <property type="entry name" value="Pectin lyase-like"/>
    <property type="match status" value="1"/>
</dbReference>
<evidence type="ECO:0000256" key="5">
    <source>
        <dbReference type="ARBA" id="ARBA00022801"/>
    </source>
</evidence>
<dbReference type="PROSITE" id="PS00800">
    <property type="entry name" value="PECTINESTERASE_1"/>
    <property type="match status" value="1"/>
</dbReference>
<dbReference type="EMBL" id="LFYR01001565">
    <property type="protein sequence ID" value="KMZ60850.1"/>
    <property type="molecule type" value="Genomic_DNA"/>
</dbReference>
<feature type="active site" evidence="11">
    <location>
        <position position="416"/>
    </location>
</feature>
<dbReference type="GO" id="GO:0042545">
    <property type="term" value="P:cell wall modification"/>
    <property type="evidence" value="ECO:0007669"/>
    <property type="project" value="UniProtKB-UniRule"/>
</dbReference>
<dbReference type="InterPro" id="IPR011050">
    <property type="entry name" value="Pectin_lyase_fold/virulence"/>
</dbReference>
<dbReference type="InterPro" id="IPR012334">
    <property type="entry name" value="Pectin_lyas_fold"/>
</dbReference>
<dbReference type="EC" id="3.1.1.11" evidence="4 12"/>
<evidence type="ECO:0000256" key="12">
    <source>
        <dbReference type="RuleBase" id="RU000589"/>
    </source>
</evidence>
<evidence type="ECO:0000313" key="16">
    <source>
        <dbReference type="Proteomes" id="UP000036987"/>
    </source>
</evidence>
<comment type="similarity">
    <text evidence="2">In the N-terminal section; belongs to the PMEI family.</text>
</comment>
<keyword evidence="5 12" id="KW-0378">Hydrolase</keyword>
<comment type="subcellular location">
    <subcellularLocation>
        <location evidence="12">Secreted</location>
        <location evidence="12">Cell wall</location>
    </subcellularLocation>
</comment>
<reference evidence="16" key="1">
    <citation type="journal article" date="2016" name="Nature">
        <title>The genome of the seagrass Zostera marina reveals angiosperm adaptation to the sea.</title>
        <authorList>
            <person name="Olsen J.L."/>
            <person name="Rouze P."/>
            <person name="Verhelst B."/>
            <person name="Lin Y.-C."/>
            <person name="Bayer T."/>
            <person name="Collen J."/>
            <person name="Dattolo E."/>
            <person name="De Paoli E."/>
            <person name="Dittami S."/>
            <person name="Maumus F."/>
            <person name="Michel G."/>
            <person name="Kersting A."/>
            <person name="Lauritano C."/>
            <person name="Lohaus R."/>
            <person name="Toepel M."/>
            <person name="Tonon T."/>
            <person name="Vanneste K."/>
            <person name="Amirebrahimi M."/>
            <person name="Brakel J."/>
            <person name="Bostroem C."/>
            <person name="Chovatia M."/>
            <person name="Grimwood J."/>
            <person name="Jenkins J.W."/>
            <person name="Jueterbock A."/>
            <person name="Mraz A."/>
            <person name="Stam W.T."/>
            <person name="Tice H."/>
            <person name="Bornberg-Bauer E."/>
            <person name="Green P.J."/>
            <person name="Pearson G.A."/>
            <person name="Procaccini G."/>
            <person name="Duarte C.M."/>
            <person name="Schmutz J."/>
            <person name="Reusch T.B.H."/>
            <person name="Van de Peer Y."/>
        </authorList>
    </citation>
    <scope>NUCLEOTIDE SEQUENCE [LARGE SCALE GENOMIC DNA]</scope>
    <source>
        <strain evidence="16">cv. Finnish</strain>
    </source>
</reference>
<gene>
    <name evidence="15" type="ORF">ZOSMA_56G00810</name>
</gene>
<dbReference type="Gene3D" id="1.20.140.40">
    <property type="entry name" value="Invertase/pectin methylesterase inhibitor family protein"/>
    <property type="match status" value="1"/>
</dbReference>
<dbReference type="InterPro" id="IPR035513">
    <property type="entry name" value="Invertase/methylesterase_inhib"/>
</dbReference>
<evidence type="ECO:0000256" key="9">
    <source>
        <dbReference type="ARBA" id="ARBA00047928"/>
    </source>
</evidence>
<dbReference type="OMA" id="MVLQNCT"/>
<keyword evidence="8" id="KW-0325">Glycoprotein</keyword>
<accession>A0A0K9NY36</accession>
<keyword evidence="6 12" id="KW-0063">Aspartyl esterase</keyword>
<keyword evidence="13" id="KW-1133">Transmembrane helix</keyword>
<dbReference type="SUPFAM" id="SSF101148">
    <property type="entry name" value="Plant invertase/pectin methylesterase inhibitor"/>
    <property type="match status" value="1"/>
</dbReference>
<proteinExistence type="inferred from homology"/>
<evidence type="ECO:0000256" key="13">
    <source>
        <dbReference type="SAM" id="Phobius"/>
    </source>
</evidence>
<evidence type="ECO:0000256" key="7">
    <source>
        <dbReference type="ARBA" id="ARBA00023157"/>
    </source>
</evidence>
<dbReference type="Proteomes" id="UP000036987">
    <property type="component" value="Unassembled WGS sequence"/>
</dbReference>
<feature type="transmembrane region" description="Helical" evidence="13">
    <location>
        <begin position="21"/>
        <end position="43"/>
    </location>
</feature>
<dbReference type="InterPro" id="IPR000070">
    <property type="entry name" value="Pectinesterase_cat"/>
</dbReference>
<keyword evidence="12" id="KW-0964">Secreted</keyword>
<dbReference type="InterPro" id="IPR033131">
    <property type="entry name" value="Pectinesterase_Asp_AS"/>
</dbReference>
<evidence type="ECO:0000313" key="15">
    <source>
        <dbReference type="EMBL" id="KMZ60850.1"/>
    </source>
</evidence>
<comment type="function">
    <text evidence="10 12">Acts in the modification of cell walls via demethylesterification of cell wall pectin.</text>
</comment>
<dbReference type="UniPathway" id="UPA00545">
    <property type="reaction ID" value="UER00823"/>
</dbReference>
<dbReference type="FunFam" id="2.160.20.10:FF:000001">
    <property type="entry name" value="Pectinesterase"/>
    <property type="match status" value="1"/>
</dbReference>
<dbReference type="SMART" id="SM00856">
    <property type="entry name" value="PMEI"/>
    <property type="match status" value="1"/>
</dbReference>
<protein>
    <recommendedName>
        <fullName evidence="4 12">Pectinesterase</fullName>
        <ecNumber evidence="4 12">3.1.1.11</ecNumber>
    </recommendedName>
</protein>
<dbReference type="CDD" id="cd15798">
    <property type="entry name" value="PMEI-like_3"/>
    <property type="match status" value="1"/>
</dbReference>
<name>A0A0K9NY36_ZOSMR</name>
<dbReference type="PROSITE" id="PS00503">
    <property type="entry name" value="PECTINESTERASE_2"/>
    <property type="match status" value="1"/>
</dbReference>
<evidence type="ECO:0000256" key="4">
    <source>
        <dbReference type="ARBA" id="ARBA00013229"/>
    </source>
</evidence>
<keyword evidence="7" id="KW-1015">Disulfide bond</keyword>
<dbReference type="InterPro" id="IPR018040">
    <property type="entry name" value="Pectinesterase_Tyr_AS"/>
</dbReference>
<dbReference type="GO" id="GO:0046910">
    <property type="term" value="F:pectinesterase inhibitor activity"/>
    <property type="evidence" value="ECO:0000318"/>
    <property type="project" value="GO_Central"/>
</dbReference>
<dbReference type="Gene3D" id="2.160.20.10">
    <property type="entry name" value="Single-stranded right-handed beta-helix, Pectin lyase-like"/>
    <property type="match status" value="1"/>
</dbReference>
<dbReference type="GO" id="GO:0045490">
    <property type="term" value="P:pectin catabolic process"/>
    <property type="evidence" value="ECO:0007669"/>
    <property type="project" value="UniProtKB-UniRule"/>
</dbReference>
<comment type="caution">
    <text evidence="15">The sequence shown here is derived from an EMBL/GenBank/DDBJ whole genome shotgun (WGS) entry which is preliminary data.</text>
</comment>
<evidence type="ECO:0000259" key="14">
    <source>
        <dbReference type="SMART" id="SM00856"/>
    </source>
</evidence>
<dbReference type="Pfam" id="PF04043">
    <property type="entry name" value="PMEI"/>
    <property type="match status" value="1"/>
</dbReference>
<dbReference type="InterPro" id="IPR006501">
    <property type="entry name" value="Pectinesterase_inhib_dom"/>
</dbReference>
<comment type="similarity">
    <text evidence="3">In the C-terminal section; belongs to the pectinesterase family.</text>
</comment>
<evidence type="ECO:0000256" key="2">
    <source>
        <dbReference type="ARBA" id="ARBA00006027"/>
    </source>
</evidence>
<dbReference type="Pfam" id="PF01095">
    <property type="entry name" value="Pectinesterase"/>
    <property type="match status" value="1"/>
</dbReference>
<dbReference type="FunFam" id="1.20.140.40:FF:000001">
    <property type="entry name" value="Pectinesterase"/>
    <property type="match status" value="1"/>
</dbReference>
<keyword evidence="12" id="KW-0134">Cell wall</keyword>
<evidence type="ECO:0000256" key="1">
    <source>
        <dbReference type="ARBA" id="ARBA00005184"/>
    </source>
</evidence>
<dbReference type="AlphaFoldDB" id="A0A0K9NY36"/>
<comment type="catalytic activity">
    <reaction evidence="9 12">
        <text>[(1-&gt;4)-alpha-D-galacturonosyl methyl ester](n) + n H2O = [(1-&gt;4)-alpha-D-galacturonosyl](n) + n methanol + n H(+)</text>
        <dbReference type="Rhea" id="RHEA:22380"/>
        <dbReference type="Rhea" id="RHEA-COMP:14570"/>
        <dbReference type="Rhea" id="RHEA-COMP:14573"/>
        <dbReference type="ChEBI" id="CHEBI:15377"/>
        <dbReference type="ChEBI" id="CHEBI:15378"/>
        <dbReference type="ChEBI" id="CHEBI:17790"/>
        <dbReference type="ChEBI" id="CHEBI:140522"/>
        <dbReference type="ChEBI" id="CHEBI:140523"/>
        <dbReference type="EC" id="3.1.1.11"/>
    </reaction>
</comment>
<dbReference type="GO" id="GO:0030599">
    <property type="term" value="F:pectinesterase activity"/>
    <property type="evidence" value="ECO:0000318"/>
    <property type="project" value="GO_Central"/>
</dbReference>